<feature type="compositionally biased region" description="Basic and acidic residues" evidence="2">
    <location>
        <begin position="424"/>
        <end position="434"/>
    </location>
</feature>
<feature type="compositionally biased region" description="Polar residues" evidence="2">
    <location>
        <begin position="225"/>
        <end position="244"/>
    </location>
</feature>
<feature type="compositionally biased region" description="Polar residues" evidence="2">
    <location>
        <begin position="956"/>
        <end position="972"/>
    </location>
</feature>
<feature type="compositionally biased region" description="Basic and acidic residues" evidence="2">
    <location>
        <begin position="711"/>
        <end position="737"/>
    </location>
</feature>
<keyword evidence="6" id="KW-1185">Reference proteome</keyword>
<evidence type="ECO:0000313" key="6">
    <source>
        <dbReference type="Proteomes" id="UP000285301"/>
    </source>
</evidence>
<evidence type="ECO:0000256" key="2">
    <source>
        <dbReference type="SAM" id="MobiDB-lite"/>
    </source>
</evidence>
<feature type="compositionally biased region" description="Basic residues" evidence="2">
    <location>
        <begin position="272"/>
        <end position="281"/>
    </location>
</feature>
<feature type="region of interest" description="Disordered" evidence="2">
    <location>
        <begin position="347"/>
        <end position="378"/>
    </location>
</feature>
<dbReference type="PROSITE" id="PS50157">
    <property type="entry name" value="ZINC_FINGER_C2H2_2"/>
    <property type="match status" value="3"/>
</dbReference>
<dbReference type="InterPro" id="IPR013087">
    <property type="entry name" value="Znf_C2H2_type"/>
</dbReference>
<feature type="compositionally biased region" description="Polar residues" evidence="2">
    <location>
        <begin position="468"/>
        <end position="494"/>
    </location>
</feature>
<keyword evidence="1" id="KW-0862">Zinc</keyword>
<evidence type="ECO:0000256" key="1">
    <source>
        <dbReference type="PROSITE-ProRule" id="PRU00042"/>
    </source>
</evidence>
<feature type="region of interest" description="Disordered" evidence="2">
    <location>
        <begin position="585"/>
        <end position="643"/>
    </location>
</feature>
<dbReference type="GO" id="GO:0005634">
    <property type="term" value="C:nucleus"/>
    <property type="evidence" value="ECO:0007669"/>
    <property type="project" value="TreeGrafter"/>
</dbReference>
<feature type="domain" description="C2H2-type" evidence="3">
    <location>
        <begin position="1039"/>
        <end position="1068"/>
    </location>
</feature>
<feature type="non-terminal residue" evidence="5">
    <location>
        <position position="1"/>
    </location>
</feature>
<evidence type="ECO:0000313" key="5">
    <source>
        <dbReference type="EMBL" id="RWS15282.1"/>
    </source>
</evidence>
<feature type="domain" description="C2H2-type" evidence="3">
    <location>
        <begin position="789"/>
        <end position="812"/>
    </location>
</feature>
<feature type="region of interest" description="Disordered" evidence="2">
    <location>
        <begin position="948"/>
        <end position="974"/>
    </location>
</feature>
<dbReference type="Gene3D" id="3.30.160.60">
    <property type="entry name" value="Classic Zinc Finger"/>
    <property type="match status" value="1"/>
</dbReference>
<dbReference type="Proteomes" id="UP000285301">
    <property type="component" value="Unassembled WGS sequence"/>
</dbReference>
<proteinExistence type="predicted"/>
<gene>
    <name evidence="5" type="ORF">B4U79_07511</name>
    <name evidence="4" type="ORF">B4U79_11903</name>
</gene>
<feature type="domain" description="C2H2-type" evidence="3">
    <location>
        <begin position="305"/>
        <end position="333"/>
    </location>
</feature>
<feature type="compositionally biased region" description="Low complexity" evidence="2">
    <location>
        <begin position="435"/>
        <end position="460"/>
    </location>
</feature>
<dbReference type="InterPro" id="IPR040436">
    <property type="entry name" value="Disconnected-like"/>
</dbReference>
<dbReference type="PROSITE" id="PS00028">
    <property type="entry name" value="ZINC_FINGER_C2H2_1"/>
    <property type="match status" value="3"/>
</dbReference>
<dbReference type="PANTHER" id="PTHR15021:SF0">
    <property type="entry name" value="DISCO-RELATED, ISOFORM A-RELATED"/>
    <property type="match status" value="1"/>
</dbReference>
<keyword evidence="1" id="KW-0479">Metal-binding</keyword>
<feature type="compositionally biased region" description="Low complexity" evidence="2">
    <location>
        <begin position="520"/>
        <end position="529"/>
    </location>
</feature>
<reference evidence="5 6" key="1">
    <citation type="journal article" date="2018" name="Gigascience">
        <title>Genomes of trombidid mites reveal novel predicted allergens and laterally-transferred genes associated with secondary metabolism.</title>
        <authorList>
            <person name="Dong X."/>
            <person name="Chaisiri K."/>
            <person name="Xia D."/>
            <person name="Armstrong S.D."/>
            <person name="Fang Y."/>
            <person name="Donnelly M.J."/>
            <person name="Kadowaki T."/>
            <person name="McGarry J.W."/>
            <person name="Darby A.C."/>
            <person name="Makepeace B.L."/>
        </authorList>
    </citation>
    <scope>NUCLEOTIDE SEQUENCE [LARGE SCALE GENOMIC DNA]</scope>
    <source>
        <strain evidence="5">UoL-WK</strain>
    </source>
</reference>
<sequence length="1076" mass="117372">GGSLVKVSEEEEMLVMEQFLRFTETAKIAQEFLLNESVSAMDKSFASGSFAKSSNSRDYSDIRKFIEKTNKAVNSGLFLKQADYCSSSSLLATRAPSNLSSSSSPLTNIPASKSMIQNQQNQALQLTANLGSGQPSLKRNCSPNGSHSPVLLPSASSPLNKLQNMQPFDFRRTSSASSAPKSSACFDTSSTSIHNVLSLVSPVSVTNSSSLSSFGAMTTLSAPSNNYPSATPSLATSATNSDLSATDDGSGDETTMSESAINLSQPYELTKARHLRKSSNPMKRRWNPVMLSTMTTNPATGKKRVQCHACLKTFCDKGALKIHFSAVHLKEMHKCTVEGCNMMFSSRRSRNRHSANPNPKLHTPNIRRKINPHDGRSANPYPLIAPIATSSLLNFTNTSFVSQTFNSNLLDSERVTSEFSPSGREGKYHQDRDLSPLSSRSPSDCNTPDTSQSTSPLSLTKKSKVTIESLSEENNSMEQGINLSLRNPEQNKNKGVSKRKSLNPTKCTPPAASGSDDDLQYSSDDSSSDTYIDRVDENGILDESKSDEDDDDSFDELTSYQYEKNNEMDTDFGELKMFKKESAKEEKKFFEKESRDYSTEGTMDLSKKANPSTNASTQNKAQNESSNEQSKEKSDFSLSQKNNLTSSHIGDMMMENPLRHLESLSLGQFSSLVSPNSQLRSGFFGNAPTLSFHAPGLGLGMSPAPSVSLPSHKELSKYEQKENNVEPKSEMDSDGKGKHSANLSNSSLNSGESGSSYLPVDHSVPITPIFRDASMVGTVEIPVDKENPRRCTACGKIFQNHFGVKTHYQNVHLKLMHKCTVEGCNAAFPSKRSRDRHSANLNLHRKLLSTHSEKGVHFGLDKAASSALFPYPPGANIRDEFLSRLCDPQGLPLSFGDLYHGRLPALGTDGFLAAAAASFPLPGFPHPFNLPLPPPPNVAGLSMHHLESRSGCDGTDTPTSSVGTPSPNSNRGSPLCSKALERKVTCASPFCSFSVSLEVSRLSPDLDGNYSCCFCKSMAFGESVALKEHYEKSHSDELLKCSHDGCNKVFLTSNDRHKHERCHRQRSPDMDRESPS</sequence>
<dbReference type="EMBL" id="NCKU01000501">
    <property type="protein sequence ID" value="RWS15274.1"/>
    <property type="molecule type" value="Genomic_DNA"/>
</dbReference>
<feature type="region of interest" description="Disordered" evidence="2">
    <location>
        <begin position="137"/>
        <end position="158"/>
    </location>
</feature>
<feature type="region of interest" description="Disordered" evidence="2">
    <location>
        <begin position="225"/>
        <end position="281"/>
    </location>
</feature>
<reference evidence="5" key="2">
    <citation type="submission" date="2018-11" db="EMBL/GenBank/DDBJ databases">
        <title>Trombidioid mite genomics.</title>
        <authorList>
            <person name="Dong X."/>
        </authorList>
    </citation>
    <scope>NUCLEOTIDE SEQUENCE</scope>
    <source>
        <strain evidence="5">UoL-WK</strain>
    </source>
</reference>
<feature type="region of interest" description="Disordered" evidence="2">
    <location>
        <begin position="703"/>
        <end position="757"/>
    </location>
</feature>
<dbReference type="OrthoDB" id="10070972at2759"/>
<dbReference type="GO" id="GO:0008270">
    <property type="term" value="F:zinc ion binding"/>
    <property type="evidence" value="ECO:0007669"/>
    <property type="project" value="UniProtKB-KW"/>
</dbReference>
<feature type="region of interest" description="Disordered" evidence="2">
    <location>
        <begin position="413"/>
        <end position="554"/>
    </location>
</feature>
<feature type="compositionally biased region" description="Acidic residues" evidence="2">
    <location>
        <begin position="545"/>
        <end position="554"/>
    </location>
</feature>
<feature type="compositionally biased region" description="Polar residues" evidence="2">
    <location>
        <begin position="609"/>
        <end position="621"/>
    </location>
</feature>
<name>A0A3S3SK93_9ACAR</name>
<dbReference type="GO" id="GO:0006355">
    <property type="term" value="P:regulation of DNA-templated transcription"/>
    <property type="evidence" value="ECO:0007669"/>
    <property type="project" value="TreeGrafter"/>
</dbReference>
<keyword evidence="1" id="KW-0863">Zinc-finger</keyword>
<dbReference type="PANTHER" id="PTHR15021">
    <property type="entry name" value="DISCONNECTED-RELATED"/>
    <property type="match status" value="1"/>
</dbReference>
<dbReference type="SMART" id="SM00355">
    <property type="entry name" value="ZnF_C2H2"/>
    <property type="match status" value="6"/>
</dbReference>
<dbReference type="EMBL" id="NCKU01000500">
    <property type="protein sequence ID" value="RWS15282.1"/>
    <property type="molecule type" value="Genomic_DNA"/>
</dbReference>
<evidence type="ECO:0000259" key="3">
    <source>
        <dbReference type="PROSITE" id="PS50157"/>
    </source>
</evidence>
<feature type="compositionally biased region" description="Low complexity" evidence="2">
    <location>
        <begin position="740"/>
        <end position="756"/>
    </location>
</feature>
<feature type="compositionally biased region" description="Basic and acidic residues" evidence="2">
    <location>
        <begin position="585"/>
        <end position="598"/>
    </location>
</feature>
<dbReference type="AlphaFoldDB" id="A0A3S3SK93"/>
<protein>
    <submittedName>
        <fullName evidence="5">Zinc finger protein basonuclin-2-like protein</fullName>
    </submittedName>
</protein>
<evidence type="ECO:0000313" key="4">
    <source>
        <dbReference type="EMBL" id="RWS15274.1"/>
    </source>
</evidence>
<comment type="caution">
    <text evidence="5">The sequence shown here is derived from an EMBL/GenBank/DDBJ whole genome shotgun (WGS) entry which is preliminary data.</text>
</comment>
<accession>A0A3S3SK93</accession>
<feature type="compositionally biased region" description="Polar residues" evidence="2">
    <location>
        <begin position="252"/>
        <end position="267"/>
    </location>
</feature>
<organism evidence="5 6">
    <name type="scientific">Dinothrombium tinctorium</name>
    <dbReference type="NCBI Taxonomy" id="1965070"/>
    <lineage>
        <taxon>Eukaryota</taxon>
        <taxon>Metazoa</taxon>
        <taxon>Ecdysozoa</taxon>
        <taxon>Arthropoda</taxon>
        <taxon>Chelicerata</taxon>
        <taxon>Arachnida</taxon>
        <taxon>Acari</taxon>
        <taxon>Acariformes</taxon>
        <taxon>Trombidiformes</taxon>
        <taxon>Prostigmata</taxon>
        <taxon>Anystina</taxon>
        <taxon>Parasitengona</taxon>
        <taxon>Trombidioidea</taxon>
        <taxon>Trombidiidae</taxon>
        <taxon>Dinothrombium</taxon>
    </lineage>
</organism>
<feature type="compositionally biased region" description="Low complexity" evidence="2">
    <location>
        <begin position="146"/>
        <end position="158"/>
    </location>
</feature>